<keyword evidence="3" id="KW-1185">Reference proteome</keyword>
<feature type="transmembrane region" description="Helical" evidence="1">
    <location>
        <begin position="54"/>
        <end position="76"/>
    </location>
</feature>
<gene>
    <name evidence="2" type="ORF">Acr_03g0014140</name>
</gene>
<evidence type="ECO:0000313" key="3">
    <source>
        <dbReference type="Proteomes" id="UP000585474"/>
    </source>
</evidence>
<sequence>MEGVVYCYACYTRRCARPRRQDGDLRRVSVTHAFSFGAGSGFPDLFQDQTSEEFQALVVGLAITEVFLGGTFGLWFSQIQVFWAMKQIPDLLLLI</sequence>
<dbReference type="Proteomes" id="UP000585474">
    <property type="component" value="Unassembled WGS sequence"/>
</dbReference>
<comment type="caution">
    <text evidence="2">The sequence shown here is derived from an EMBL/GenBank/DDBJ whole genome shotgun (WGS) entry which is preliminary data.</text>
</comment>
<accession>A0A7J0EE42</accession>
<organism evidence="2 3">
    <name type="scientific">Actinidia rufa</name>
    <dbReference type="NCBI Taxonomy" id="165716"/>
    <lineage>
        <taxon>Eukaryota</taxon>
        <taxon>Viridiplantae</taxon>
        <taxon>Streptophyta</taxon>
        <taxon>Embryophyta</taxon>
        <taxon>Tracheophyta</taxon>
        <taxon>Spermatophyta</taxon>
        <taxon>Magnoliopsida</taxon>
        <taxon>eudicotyledons</taxon>
        <taxon>Gunneridae</taxon>
        <taxon>Pentapetalae</taxon>
        <taxon>asterids</taxon>
        <taxon>Ericales</taxon>
        <taxon>Actinidiaceae</taxon>
        <taxon>Actinidia</taxon>
    </lineage>
</organism>
<dbReference type="AlphaFoldDB" id="A0A7J0EE42"/>
<name>A0A7J0EE42_9ERIC</name>
<keyword evidence="1" id="KW-1133">Transmembrane helix</keyword>
<reference evidence="2 3" key="1">
    <citation type="submission" date="2019-07" db="EMBL/GenBank/DDBJ databases">
        <title>De Novo Assembly of kiwifruit Actinidia rufa.</title>
        <authorList>
            <person name="Sugita-Konishi S."/>
            <person name="Sato K."/>
            <person name="Mori E."/>
            <person name="Abe Y."/>
            <person name="Kisaki G."/>
            <person name="Hamano K."/>
            <person name="Suezawa K."/>
            <person name="Otani M."/>
            <person name="Fukuda T."/>
            <person name="Manabe T."/>
            <person name="Gomi K."/>
            <person name="Tabuchi M."/>
            <person name="Akimitsu K."/>
            <person name="Kataoka I."/>
        </authorList>
    </citation>
    <scope>NUCLEOTIDE SEQUENCE [LARGE SCALE GENOMIC DNA]</scope>
    <source>
        <strain evidence="3">cv. Fuchu</strain>
    </source>
</reference>
<protein>
    <submittedName>
        <fullName evidence="2">Uncharacterized protein</fullName>
    </submittedName>
</protein>
<evidence type="ECO:0000256" key="1">
    <source>
        <dbReference type="SAM" id="Phobius"/>
    </source>
</evidence>
<keyword evidence="1" id="KW-0472">Membrane</keyword>
<dbReference type="EMBL" id="BJWL01000003">
    <property type="protein sequence ID" value="GFY84640.1"/>
    <property type="molecule type" value="Genomic_DNA"/>
</dbReference>
<proteinExistence type="predicted"/>
<keyword evidence="1" id="KW-0812">Transmembrane</keyword>
<evidence type="ECO:0000313" key="2">
    <source>
        <dbReference type="EMBL" id="GFY84640.1"/>
    </source>
</evidence>